<feature type="transmembrane region" description="Helical" evidence="6">
    <location>
        <begin position="391"/>
        <end position="413"/>
    </location>
</feature>
<feature type="transmembrane region" description="Helical" evidence="6">
    <location>
        <begin position="362"/>
        <end position="385"/>
    </location>
</feature>
<comment type="caution">
    <text evidence="7">The sequence shown here is derived from an EMBL/GenBank/DDBJ whole genome shotgun (WGS) entry which is preliminary data.</text>
</comment>
<evidence type="ECO:0000256" key="1">
    <source>
        <dbReference type="ARBA" id="ARBA00004651"/>
    </source>
</evidence>
<evidence type="ECO:0000256" key="5">
    <source>
        <dbReference type="ARBA" id="ARBA00023136"/>
    </source>
</evidence>
<evidence type="ECO:0000256" key="3">
    <source>
        <dbReference type="ARBA" id="ARBA00022692"/>
    </source>
</evidence>
<protein>
    <submittedName>
        <fullName evidence="7">O-antigen translocase</fullName>
    </submittedName>
</protein>
<dbReference type="InterPro" id="IPR050833">
    <property type="entry name" value="Poly_Biosynth_Transport"/>
</dbReference>
<proteinExistence type="predicted"/>
<dbReference type="GO" id="GO:0005886">
    <property type="term" value="C:plasma membrane"/>
    <property type="evidence" value="ECO:0007669"/>
    <property type="project" value="UniProtKB-SubCell"/>
</dbReference>
<feature type="transmembrane region" description="Helical" evidence="6">
    <location>
        <begin position="220"/>
        <end position="238"/>
    </location>
</feature>
<feature type="transmembrane region" description="Helical" evidence="6">
    <location>
        <begin position="334"/>
        <end position="355"/>
    </location>
</feature>
<keyword evidence="8" id="KW-1185">Reference proteome</keyword>
<evidence type="ECO:0000313" key="7">
    <source>
        <dbReference type="EMBL" id="PUE59624.1"/>
    </source>
</evidence>
<evidence type="ECO:0000256" key="4">
    <source>
        <dbReference type="ARBA" id="ARBA00022989"/>
    </source>
</evidence>
<evidence type="ECO:0000256" key="2">
    <source>
        <dbReference type="ARBA" id="ARBA00022475"/>
    </source>
</evidence>
<keyword evidence="3 6" id="KW-0812">Transmembrane</keyword>
<dbReference type="PANTHER" id="PTHR30250:SF30">
    <property type="entry name" value="LIPID III FLIPPASE"/>
    <property type="match status" value="1"/>
</dbReference>
<dbReference type="Pfam" id="PF01943">
    <property type="entry name" value="Polysacc_synt"/>
    <property type="match status" value="1"/>
</dbReference>
<dbReference type="Proteomes" id="UP000251341">
    <property type="component" value="Unassembled WGS sequence"/>
</dbReference>
<comment type="subcellular location">
    <subcellularLocation>
        <location evidence="1">Cell membrane</location>
        <topology evidence="1">Multi-pass membrane protein</topology>
    </subcellularLocation>
</comment>
<dbReference type="InterPro" id="IPR002797">
    <property type="entry name" value="Polysacc_synth"/>
</dbReference>
<evidence type="ECO:0000256" key="6">
    <source>
        <dbReference type="SAM" id="Phobius"/>
    </source>
</evidence>
<keyword evidence="5 6" id="KW-0472">Membrane</keyword>
<feature type="transmembrane region" description="Helical" evidence="6">
    <location>
        <begin position="293"/>
        <end position="314"/>
    </location>
</feature>
<dbReference type="InterPro" id="IPR044550">
    <property type="entry name" value="WzxE"/>
</dbReference>
<feature type="transmembrane region" description="Helical" evidence="6">
    <location>
        <begin position="78"/>
        <end position="101"/>
    </location>
</feature>
<dbReference type="GO" id="GO:0009246">
    <property type="term" value="P:enterobacterial common antigen biosynthetic process"/>
    <property type="evidence" value="ECO:0007669"/>
    <property type="project" value="InterPro"/>
</dbReference>
<name>A0A315EUD4_9BURK</name>
<feature type="transmembrane region" description="Helical" evidence="6">
    <location>
        <begin position="148"/>
        <end position="170"/>
    </location>
</feature>
<dbReference type="PANTHER" id="PTHR30250">
    <property type="entry name" value="PST FAMILY PREDICTED COLANIC ACID TRANSPORTER"/>
    <property type="match status" value="1"/>
</dbReference>
<keyword evidence="4 6" id="KW-1133">Transmembrane helix</keyword>
<dbReference type="AlphaFoldDB" id="A0A315EUD4"/>
<feature type="transmembrane region" description="Helical" evidence="6">
    <location>
        <begin position="176"/>
        <end position="199"/>
    </location>
</feature>
<organism evidence="7 8">
    <name type="scientific">Limnohabitans curvus</name>
    <dbReference type="NCBI Taxonomy" id="323423"/>
    <lineage>
        <taxon>Bacteria</taxon>
        <taxon>Pseudomonadati</taxon>
        <taxon>Pseudomonadota</taxon>
        <taxon>Betaproteobacteria</taxon>
        <taxon>Burkholderiales</taxon>
        <taxon>Comamonadaceae</taxon>
        <taxon>Limnohabitans</taxon>
    </lineage>
</organism>
<feature type="transmembrane region" description="Helical" evidence="6">
    <location>
        <begin position="258"/>
        <end position="277"/>
    </location>
</feature>
<dbReference type="CDD" id="cd13125">
    <property type="entry name" value="MATE_like_10"/>
    <property type="match status" value="1"/>
</dbReference>
<sequence>MTLIKTSLLNAIAVGVRMLTLLGINKILAIYVGPAGYAALGQFQNAVQMISTLASGAINTGVTKYTAEYHEDEALQRAVWQTSGTIALAGSVLLGVLVFAFKTELAQWFLNDESLASVFGWFAATLVLFVFNTLLLAIINGKKDINRYVVANIAGSVFSLLVTAVMVVQWGLLGALIGFAIYQSLAFFVTLALCVKTPWFRISYLFGRIDKEVGQNMAKYAAMALTSAATIPLSHILIRNHLAETLGWQAAGYWEAMWRLSGVYLLLLTTTLSVYYLPRLSELKKKDAIKKEIFVSYIIIVPVAVLGSLSMYFLRDILLELLFTRDFIPVRELFGWQMIGDTIKISSWILSYVVLGKAMYKTFIFSEITHSILFVITVLVLTSYFGIEGVVIAHAATYLLYLGAMIAAVMFYLKKLKE</sequence>
<reference evidence="7 8" key="1">
    <citation type="submission" date="2017-04" db="EMBL/GenBank/DDBJ databases">
        <title>Unexpected and diverse lifestyles within the genus Limnohabitans.</title>
        <authorList>
            <person name="Kasalicky V."/>
            <person name="Mehrshad M."/>
            <person name="Andrei S.-A."/>
            <person name="Salcher M."/>
            <person name="Kratochvilova H."/>
            <person name="Simek K."/>
            <person name="Ghai R."/>
        </authorList>
    </citation>
    <scope>NUCLEOTIDE SEQUENCE [LARGE SCALE GENOMIC DNA]</scope>
    <source>
        <strain evidence="7 8">MWH-C5</strain>
    </source>
</reference>
<dbReference type="RefSeq" id="WP_108402183.1">
    <property type="nucleotide sequence ID" value="NZ_NESP01000001.1"/>
</dbReference>
<dbReference type="EMBL" id="NESP01000001">
    <property type="protein sequence ID" value="PUE59624.1"/>
    <property type="molecule type" value="Genomic_DNA"/>
</dbReference>
<evidence type="ECO:0000313" key="8">
    <source>
        <dbReference type="Proteomes" id="UP000251341"/>
    </source>
</evidence>
<accession>A0A315EUD4</accession>
<keyword evidence="2" id="KW-1003">Cell membrane</keyword>
<gene>
    <name evidence="7" type="ORF">B9Z44_08585</name>
</gene>
<feature type="transmembrane region" description="Helical" evidence="6">
    <location>
        <begin position="121"/>
        <end position="141"/>
    </location>
</feature>